<dbReference type="GO" id="GO:0003677">
    <property type="term" value="F:DNA binding"/>
    <property type="evidence" value="ECO:0007669"/>
    <property type="project" value="InterPro"/>
</dbReference>
<dbReference type="Proteomes" id="UP000183639">
    <property type="component" value="Unassembled WGS sequence"/>
</dbReference>
<evidence type="ECO:0000313" key="3">
    <source>
        <dbReference type="Proteomes" id="UP000183639"/>
    </source>
</evidence>
<dbReference type="SUPFAM" id="SSF46785">
    <property type="entry name" value="Winged helix' DNA-binding domain"/>
    <property type="match status" value="1"/>
</dbReference>
<reference evidence="2 3" key="1">
    <citation type="submission" date="2016-10" db="EMBL/GenBank/DDBJ databases">
        <authorList>
            <person name="de Groot N.N."/>
        </authorList>
    </citation>
    <scope>NUCLEOTIDE SEQUENCE [LARGE SCALE GENOMIC DNA]</scope>
    <source>
        <strain evidence="2 3">Z108</strain>
    </source>
</reference>
<sequence>MENLDKKVIPLPKERECTVLLGEDGEVTGYLNKARKNRLGGHWVATFQEGLAWMAKQEGMTGEQWRVFAYLVSRLDFDNYLKVPQKDIAAELKMNVKAVSRALRGLRELDIISVGPMAGHSKTYRLNPRIAHRGAKNYQETIIQYDALKKAHDNKAE</sequence>
<name>A0A1I3IHS4_SELRU</name>
<feature type="domain" description="RNA polymerase sigma factor 54 core-binding" evidence="1">
    <location>
        <begin position="46"/>
        <end position="112"/>
    </location>
</feature>
<evidence type="ECO:0000259" key="1">
    <source>
        <dbReference type="Pfam" id="PF04963"/>
    </source>
</evidence>
<dbReference type="AlphaFoldDB" id="A0A1I3IHS4"/>
<evidence type="ECO:0000313" key="2">
    <source>
        <dbReference type="EMBL" id="SFI47472.1"/>
    </source>
</evidence>
<dbReference type="InterPro" id="IPR036390">
    <property type="entry name" value="WH_DNA-bd_sf"/>
</dbReference>
<organism evidence="2 3">
    <name type="scientific">Selenomonas ruminantium</name>
    <dbReference type="NCBI Taxonomy" id="971"/>
    <lineage>
        <taxon>Bacteria</taxon>
        <taxon>Bacillati</taxon>
        <taxon>Bacillota</taxon>
        <taxon>Negativicutes</taxon>
        <taxon>Selenomonadales</taxon>
        <taxon>Selenomonadaceae</taxon>
        <taxon>Selenomonas</taxon>
    </lineage>
</organism>
<dbReference type="EMBL" id="FOQK01000052">
    <property type="protein sequence ID" value="SFI47472.1"/>
    <property type="molecule type" value="Genomic_DNA"/>
</dbReference>
<dbReference type="InterPro" id="IPR036388">
    <property type="entry name" value="WH-like_DNA-bd_sf"/>
</dbReference>
<protein>
    <submittedName>
        <fullName evidence="2">Replication protein (RepL)</fullName>
    </submittedName>
</protein>
<dbReference type="GO" id="GO:0006352">
    <property type="term" value="P:DNA-templated transcription initiation"/>
    <property type="evidence" value="ECO:0007669"/>
    <property type="project" value="InterPro"/>
</dbReference>
<dbReference type="Pfam" id="PF04963">
    <property type="entry name" value="Sigma54_CBD"/>
    <property type="match status" value="1"/>
</dbReference>
<dbReference type="InterPro" id="IPR007046">
    <property type="entry name" value="RNA_pol_sigma_54_core-bd"/>
</dbReference>
<accession>A0A1I3IHS4</accession>
<dbReference type="Gene3D" id="1.10.10.10">
    <property type="entry name" value="Winged helix-like DNA-binding domain superfamily/Winged helix DNA-binding domain"/>
    <property type="match status" value="1"/>
</dbReference>
<proteinExistence type="predicted"/>
<gene>
    <name evidence="2" type="ORF">SAMN04487861_1521</name>
</gene>
<dbReference type="RefSeq" id="WP_075445879.1">
    <property type="nucleotide sequence ID" value="NZ_FOQK01000052.1"/>
</dbReference>